<dbReference type="InterPro" id="IPR003593">
    <property type="entry name" value="AAA+_ATPase"/>
</dbReference>
<accession>A0ABT2Y672</accession>
<evidence type="ECO:0000313" key="9">
    <source>
        <dbReference type="EMBL" id="MCV2232234.1"/>
    </source>
</evidence>
<comment type="caution">
    <text evidence="9">The sequence shown here is derived from an EMBL/GenBank/DDBJ whole genome shotgun (WGS) entry which is preliminary data.</text>
</comment>
<keyword evidence="7" id="KW-0472">Membrane</keyword>
<dbReference type="SUPFAM" id="SSF52540">
    <property type="entry name" value="P-loop containing nucleoside triphosphate hydrolases"/>
    <property type="match status" value="1"/>
</dbReference>
<evidence type="ECO:0000256" key="2">
    <source>
        <dbReference type="ARBA" id="ARBA00022448"/>
    </source>
</evidence>
<dbReference type="SMART" id="SM00382">
    <property type="entry name" value="AAA"/>
    <property type="match status" value="1"/>
</dbReference>
<dbReference type="Pfam" id="PF13304">
    <property type="entry name" value="AAA_21"/>
    <property type="match status" value="1"/>
</dbReference>
<proteinExistence type="predicted"/>
<dbReference type="PANTHER" id="PTHR42771:SF2">
    <property type="entry name" value="IRON(3+)-HYDROXAMATE IMPORT ATP-BINDING PROTEIN FHUC"/>
    <property type="match status" value="1"/>
</dbReference>
<evidence type="ECO:0000256" key="4">
    <source>
        <dbReference type="ARBA" id="ARBA00022496"/>
    </source>
</evidence>
<evidence type="ECO:0000256" key="6">
    <source>
        <dbReference type="ARBA" id="ARBA00023065"/>
    </source>
</evidence>
<dbReference type="Gene3D" id="3.40.50.300">
    <property type="entry name" value="P-loop containing nucleotide triphosphate hydrolases"/>
    <property type="match status" value="1"/>
</dbReference>
<dbReference type="PANTHER" id="PTHR42771">
    <property type="entry name" value="IRON(3+)-HYDROXAMATE IMPORT ATP-BINDING PROTEIN FHUC"/>
    <property type="match status" value="1"/>
</dbReference>
<keyword evidence="10" id="KW-1185">Reference proteome</keyword>
<name>A0ABT2Y672_9MOLU</name>
<evidence type="ECO:0000313" key="10">
    <source>
        <dbReference type="Proteomes" id="UP001177160"/>
    </source>
</evidence>
<dbReference type="RefSeq" id="WP_263608422.1">
    <property type="nucleotide sequence ID" value="NZ_JAOVQM010000003.1"/>
</dbReference>
<dbReference type="InterPro" id="IPR003959">
    <property type="entry name" value="ATPase_AAA_core"/>
</dbReference>
<evidence type="ECO:0000256" key="3">
    <source>
        <dbReference type="ARBA" id="ARBA00022475"/>
    </source>
</evidence>
<reference evidence="9" key="1">
    <citation type="submission" date="2022-09" db="EMBL/GenBank/DDBJ databases">
        <title>Novel Mycoplasma species identified in domestic and wild animals.</title>
        <authorList>
            <person name="Volokhov D.V."/>
            <person name="Furtak V.A."/>
            <person name="Zagorodnyaya T.A."/>
        </authorList>
    </citation>
    <scope>NUCLEOTIDE SEQUENCE</scope>
    <source>
        <strain evidence="9">Oakley</strain>
    </source>
</reference>
<protein>
    <submittedName>
        <fullName evidence="9">AAA family ATPase</fullName>
    </submittedName>
</protein>
<dbReference type="InterPro" id="IPR027417">
    <property type="entry name" value="P-loop_NTPase"/>
</dbReference>
<dbReference type="InterPro" id="IPR051535">
    <property type="entry name" value="Siderophore_ABC-ATPase"/>
</dbReference>
<sequence>MLIKSIEFPTVSDQNYPYYLPFYGKTILITAPITILVGENGTGKSTLLKLINDVIQLYRIDASDASKRKSPLKWLNLPKVTFSRTKPKGFFFSAEDFTTYIRGLEQHRQEAYDALNEVDREYANKSDYAKSMARMPHMRTINDIDQMYQKDLLSSSHGEAYLDFFISRLRSNELYLLDEPETPLSIQNQITLLSVIDEAVSRGNQFIIATHSPILMSIPGATILRIQPEGMDEIRYDDIESVQLLKQFLNHKEQFFRHLYQKKSE</sequence>
<evidence type="ECO:0000256" key="1">
    <source>
        <dbReference type="ARBA" id="ARBA00004202"/>
    </source>
</evidence>
<evidence type="ECO:0000256" key="7">
    <source>
        <dbReference type="ARBA" id="ARBA00023136"/>
    </source>
</evidence>
<dbReference type="EMBL" id="JAOVQM010000003">
    <property type="protein sequence ID" value="MCV2232234.1"/>
    <property type="molecule type" value="Genomic_DNA"/>
</dbReference>
<dbReference type="Proteomes" id="UP001177160">
    <property type="component" value="Unassembled WGS sequence"/>
</dbReference>
<evidence type="ECO:0000259" key="8">
    <source>
        <dbReference type="SMART" id="SM00382"/>
    </source>
</evidence>
<gene>
    <name evidence="9" type="ORF">N7548_05265</name>
</gene>
<keyword evidence="4" id="KW-0410">Iron transport</keyword>
<comment type="subcellular location">
    <subcellularLocation>
        <location evidence="1">Cell membrane</location>
        <topology evidence="1">Peripheral membrane protein</topology>
    </subcellularLocation>
</comment>
<evidence type="ECO:0000256" key="5">
    <source>
        <dbReference type="ARBA" id="ARBA00023004"/>
    </source>
</evidence>
<keyword evidence="6" id="KW-0406">Ion transport</keyword>
<keyword evidence="5" id="KW-0408">Iron</keyword>
<keyword evidence="2" id="KW-0813">Transport</keyword>
<feature type="domain" description="AAA+ ATPase" evidence="8">
    <location>
        <begin position="30"/>
        <end position="240"/>
    </location>
</feature>
<organism evidence="9 10">
    <name type="scientific">Paracholeplasma manati</name>
    <dbReference type="NCBI Taxonomy" id="591373"/>
    <lineage>
        <taxon>Bacteria</taxon>
        <taxon>Bacillati</taxon>
        <taxon>Mycoplasmatota</taxon>
        <taxon>Mollicutes</taxon>
        <taxon>Acholeplasmatales</taxon>
        <taxon>Acholeplasmataceae</taxon>
        <taxon>Paracholeplasma</taxon>
    </lineage>
</organism>
<keyword evidence="3" id="KW-1003">Cell membrane</keyword>